<sequence length="329" mass="38351">MSIRQESDLSCELLRSTLQDINVRLNNLQSCVPNLQNRRDKIQKEETIPRLNLHKINTVYKENQLPLKKVTATFGDKIIDQVEKIDEKNLQEIQKKPQIKMMVQQTPQKIRSHSINGSQKILQNQNNHSIQFKVSNVSRLQNSNDFQYYQSLHQSHEKPSKSSFIGSQYSQIAQKDDSVEYVQPTLMLKPILFLQQQQNMQTRNNSLISTPVKQVANVSQGQTPLRRGNSSTNQKLIQTNFTQNQSYQCFQVQQQKQQLQNQDLIKILQTHSNQYGQSQIQYHSDQNPMNQFQNSQNTFQFKVSHHRNASNNIRTPIGQTLYENSMVRL</sequence>
<protein>
    <submittedName>
        <fullName evidence="1">Uncharacterized protein</fullName>
    </submittedName>
</protein>
<comment type="caution">
    <text evidence="1">The sequence shown here is derived from an EMBL/GenBank/DDBJ whole genome shotgun (WGS) entry which is preliminary data.</text>
</comment>
<reference evidence="1" key="1">
    <citation type="submission" date="2021-01" db="EMBL/GenBank/DDBJ databases">
        <authorList>
            <consortium name="Genoscope - CEA"/>
            <person name="William W."/>
        </authorList>
    </citation>
    <scope>NUCLEOTIDE SEQUENCE</scope>
</reference>
<keyword evidence="2" id="KW-1185">Reference proteome</keyword>
<evidence type="ECO:0000313" key="1">
    <source>
        <dbReference type="EMBL" id="CAD8061390.1"/>
    </source>
</evidence>
<evidence type="ECO:0000313" key="2">
    <source>
        <dbReference type="Proteomes" id="UP000692954"/>
    </source>
</evidence>
<dbReference type="OrthoDB" id="297158at2759"/>
<dbReference type="EMBL" id="CAJJDN010000015">
    <property type="protein sequence ID" value="CAD8061390.1"/>
    <property type="molecule type" value="Genomic_DNA"/>
</dbReference>
<gene>
    <name evidence="1" type="ORF">PSON_ATCC_30995.1.T0150279</name>
</gene>
<name>A0A8S1L0G0_9CILI</name>
<proteinExistence type="predicted"/>
<accession>A0A8S1L0G0</accession>
<organism evidence="1 2">
    <name type="scientific">Paramecium sonneborni</name>
    <dbReference type="NCBI Taxonomy" id="65129"/>
    <lineage>
        <taxon>Eukaryota</taxon>
        <taxon>Sar</taxon>
        <taxon>Alveolata</taxon>
        <taxon>Ciliophora</taxon>
        <taxon>Intramacronucleata</taxon>
        <taxon>Oligohymenophorea</taxon>
        <taxon>Peniculida</taxon>
        <taxon>Parameciidae</taxon>
        <taxon>Paramecium</taxon>
    </lineage>
</organism>
<dbReference type="Proteomes" id="UP000692954">
    <property type="component" value="Unassembled WGS sequence"/>
</dbReference>
<dbReference type="AlphaFoldDB" id="A0A8S1L0G0"/>